<protein>
    <submittedName>
        <fullName evidence="2">Uncharacterized protein</fullName>
    </submittedName>
</protein>
<proteinExistence type="predicted"/>
<keyword evidence="3" id="KW-1185">Reference proteome</keyword>
<feature type="region of interest" description="Disordered" evidence="1">
    <location>
        <begin position="43"/>
        <end position="89"/>
    </location>
</feature>
<feature type="compositionally biased region" description="Basic and acidic residues" evidence="1">
    <location>
        <begin position="153"/>
        <end position="165"/>
    </location>
</feature>
<name>A0A5N5QBX0_9AGAM</name>
<dbReference type="EMBL" id="SSOP01000347">
    <property type="protein sequence ID" value="KAB5588916.1"/>
    <property type="molecule type" value="Genomic_DNA"/>
</dbReference>
<feature type="region of interest" description="Disordered" evidence="1">
    <location>
        <begin position="125"/>
        <end position="172"/>
    </location>
</feature>
<dbReference type="AlphaFoldDB" id="A0A5N5QBX0"/>
<reference evidence="2 3" key="1">
    <citation type="journal article" date="2019" name="Fungal Biol. Biotechnol.">
        <title>Draft genome sequence of fastidious pathogen Ceratobasidium theobromae, which causes vascular-streak dieback in Theobroma cacao.</title>
        <authorList>
            <person name="Ali S.S."/>
            <person name="Asman A."/>
            <person name="Shao J."/>
            <person name="Firmansyah A.P."/>
            <person name="Susilo A.W."/>
            <person name="Rosmana A."/>
            <person name="McMahon P."/>
            <person name="Junaid M."/>
            <person name="Guest D."/>
            <person name="Kheng T.Y."/>
            <person name="Meinhardt L.W."/>
            <person name="Bailey B.A."/>
        </authorList>
    </citation>
    <scope>NUCLEOTIDE SEQUENCE [LARGE SCALE GENOMIC DNA]</scope>
    <source>
        <strain evidence="2 3">CT2</strain>
    </source>
</reference>
<comment type="caution">
    <text evidence="2">The sequence shown here is derived from an EMBL/GenBank/DDBJ whole genome shotgun (WGS) entry which is preliminary data.</text>
</comment>
<evidence type="ECO:0000313" key="3">
    <source>
        <dbReference type="Proteomes" id="UP000383932"/>
    </source>
</evidence>
<gene>
    <name evidence="2" type="ORF">CTheo_7643</name>
</gene>
<dbReference type="Proteomes" id="UP000383932">
    <property type="component" value="Unassembled WGS sequence"/>
</dbReference>
<evidence type="ECO:0000256" key="1">
    <source>
        <dbReference type="SAM" id="MobiDB-lite"/>
    </source>
</evidence>
<accession>A0A5N5QBX0</accession>
<evidence type="ECO:0000313" key="2">
    <source>
        <dbReference type="EMBL" id="KAB5588916.1"/>
    </source>
</evidence>
<sequence>MSLSNKSISSKKHVRSCPLNRQVLENADCSCAVDHVALYETGLPSPADSEFPANVQLERAKPSRLTRKRDVTVPSPPPTPTTSKGHGYASTWPAASAPGMVLYYPSNSPLDAPVSVAAPSVDELPDEEPAQLAKRRRCKASGVARAGRKLKEKPKEKPKAKADQPKKKRARAVNGARWVLNPTPPTESPKCYFGVFRVNLGDAGDCAGVPETLYMREYTRDVAMTTLEYVPSVE</sequence>
<organism evidence="2 3">
    <name type="scientific">Ceratobasidium theobromae</name>
    <dbReference type="NCBI Taxonomy" id="1582974"/>
    <lineage>
        <taxon>Eukaryota</taxon>
        <taxon>Fungi</taxon>
        <taxon>Dikarya</taxon>
        <taxon>Basidiomycota</taxon>
        <taxon>Agaricomycotina</taxon>
        <taxon>Agaricomycetes</taxon>
        <taxon>Cantharellales</taxon>
        <taxon>Ceratobasidiaceae</taxon>
        <taxon>Ceratobasidium</taxon>
    </lineage>
</organism>